<dbReference type="PANTHER" id="PTHR24567:SF74">
    <property type="entry name" value="HTH-TYPE TRANSCRIPTIONAL REGULATOR ARCR"/>
    <property type="match status" value="1"/>
</dbReference>
<evidence type="ECO:0000313" key="7">
    <source>
        <dbReference type="EMBL" id="MEB3102668.1"/>
    </source>
</evidence>
<dbReference type="InterPro" id="IPR050397">
    <property type="entry name" value="Env_Response_Regulators"/>
</dbReference>
<evidence type="ECO:0000259" key="6">
    <source>
        <dbReference type="PROSITE" id="PS51063"/>
    </source>
</evidence>
<evidence type="ECO:0000256" key="2">
    <source>
        <dbReference type="ARBA" id="ARBA00023125"/>
    </source>
</evidence>
<dbReference type="RefSeq" id="WP_371754787.1">
    <property type="nucleotide sequence ID" value="NZ_JAYJLD010000020.1"/>
</dbReference>
<dbReference type="CDD" id="cd00038">
    <property type="entry name" value="CAP_ED"/>
    <property type="match status" value="1"/>
</dbReference>
<dbReference type="SMART" id="SM00419">
    <property type="entry name" value="HTH_CRP"/>
    <property type="match status" value="1"/>
</dbReference>
<gene>
    <name evidence="7" type="ORF">VF724_13435</name>
</gene>
<dbReference type="Pfam" id="PF00027">
    <property type="entry name" value="cNMP_binding"/>
    <property type="match status" value="1"/>
</dbReference>
<dbReference type="InterPro" id="IPR000595">
    <property type="entry name" value="cNMP-bd_dom"/>
</dbReference>
<sequence>MAVMTQQQTTTSKDENGSYFNADHFELMQSIMYPHKAKKGAYLFWEGEDAGKLYYIRSGRVKLLKSTEDGRNLILSIMRQGDLFGELGSFGEGLNSFSAEIIEDADIGIIQKKDLEVLLYQHGDFAVEFMKWMAMMHQTTQSKFRDLLFYGKQGALASTLIRMSNSYGVHCTEGTRLNIKLTNAEIADMIGATRESVNRMLSAFKDEGIVEMKNGKLVIRRMEDLRYVCNCPKYPACPKEICRI</sequence>
<protein>
    <submittedName>
        <fullName evidence="7">Crp/Fnr family transcriptional regulator</fullName>
    </submittedName>
</protein>
<feature type="domain" description="Cyclic nucleotide-binding" evidence="5">
    <location>
        <begin position="28"/>
        <end position="119"/>
    </location>
</feature>
<dbReference type="PROSITE" id="PS51063">
    <property type="entry name" value="HTH_CRP_2"/>
    <property type="match status" value="1"/>
</dbReference>
<dbReference type="InterPro" id="IPR036388">
    <property type="entry name" value="WH-like_DNA-bd_sf"/>
</dbReference>
<keyword evidence="8" id="KW-1185">Reference proteome</keyword>
<evidence type="ECO:0000259" key="5">
    <source>
        <dbReference type="PROSITE" id="PS50042"/>
    </source>
</evidence>
<evidence type="ECO:0000256" key="1">
    <source>
        <dbReference type="ARBA" id="ARBA00023015"/>
    </source>
</evidence>
<dbReference type="InterPro" id="IPR036390">
    <property type="entry name" value="WH_DNA-bd_sf"/>
</dbReference>
<proteinExistence type="predicted"/>
<dbReference type="SUPFAM" id="SSF51206">
    <property type="entry name" value="cAMP-binding domain-like"/>
    <property type="match status" value="1"/>
</dbReference>
<dbReference type="PROSITE" id="PS00042">
    <property type="entry name" value="HTH_CRP_1"/>
    <property type="match status" value="1"/>
</dbReference>
<evidence type="ECO:0000313" key="8">
    <source>
        <dbReference type="Proteomes" id="UP001310386"/>
    </source>
</evidence>
<dbReference type="CDD" id="cd00092">
    <property type="entry name" value="HTH_CRP"/>
    <property type="match status" value="1"/>
</dbReference>
<comment type="caution">
    <text evidence="7">The sequence shown here is derived from an EMBL/GenBank/DDBJ whole genome shotgun (WGS) entry which is preliminary data.</text>
</comment>
<dbReference type="PANTHER" id="PTHR24567">
    <property type="entry name" value="CRP FAMILY TRANSCRIPTIONAL REGULATORY PROTEIN"/>
    <property type="match status" value="1"/>
</dbReference>
<dbReference type="SUPFAM" id="SSF46785">
    <property type="entry name" value="Winged helix' DNA-binding domain"/>
    <property type="match status" value="1"/>
</dbReference>
<reference evidence="7" key="1">
    <citation type="submission" date="2023-12" db="EMBL/GenBank/DDBJ databases">
        <title>Fervidustalea candida gen. nov., sp. nov., a novel member of the family Paenibacillaceae isolated from a geothermal area.</title>
        <authorList>
            <person name="Li W.-J."/>
            <person name="Jiao J.-Y."/>
            <person name="Chen Y."/>
        </authorList>
    </citation>
    <scope>NUCLEOTIDE SEQUENCE</scope>
    <source>
        <strain evidence="7">SYSU GA230002</strain>
    </source>
</reference>
<dbReference type="InterPro" id="IPR018335">
    <property type="entry name" value="Tscrpt_reg_HTH_Crp-type_CS"/>
</dbReference>
<keyword evidence="4" id="KW-0804">Transcription</keyword>
<dbReference type="EMBL" id="JAYJLD010000020">
    <property type="protein sequence ID" value="MEB3102668.1"/>
    <property type="molecule type" value="Genomic_DNA"/>
</dbReference>
<accession>A0ABU5ZJI6</accession>
<dbReference type="InterPro" id="IPR012318">
    <property type="entry name" value="HTH_CRP"/>
</dbReference>
<keyword evidence="2" id="KW-0238">DNA-binding</keyword>
<dbReference type="Proteomes" id="UP001310386">
    <property type="component" value="Unassembled WGS sequence"/>
</dbReference>
<dbReference type="PRINTS" id="PR00034">
    <property type="entry name" value="HTHCRP"/>
</dbReference>
<dbReference type="PROSITE" id="PS50042">
    <property type="entry name" value="CNMP_BINDING_3"/>
    <property type="match status" value="1"/>
</dbReference>
<organism evidence="7 8">
    <name type="scientific">Ferviditalea candida</name>
    <dbReference type="NCBI Taxonomy" id="3108399"/>
    <lineage>
        <taxon>Bacteria</taxon>
        <taxon>Bacillati</taxon>
        <taxon>Bacillota</taxon>
        <taxon>Bacilli</taxon>
        <taxon>Bacillales</taxon>
        <taxon>Paenibacillaceae</taxon>
        <taxon>Ferviditalea</taxon>
    </lineage>
</organism>
<dbReference type="InterPro" id="IPR014710">
    <property type="entry name" value="RmlC-like_jellyroll"/>
</dbReference>
<keyword evidence="1" id="KW-0805">Transcription regulation</keyword>
<evidence type="ECO:0000256" key="4">
    <source>
        <dbReference type="ARBA" id="ARBA00023163"/>
    </source>
</evidence>
<dbReference type="SMART" id="SM00100">
    <property type="entry name" value="cNMP"/>
    <property type="match status" value="1"/>
</dbReference>
<dbReference type="Gene3D" id="1.10.10.10">
    <property type="entry name" value="Winged helix-like DNA-binding domain superfamily/Winged helix DNA-binding domain"/>
    <property type="match status" value="1"/>
</dbReference>
<feature type="domain" description="HTH crp-type" evidence="6">
    <location>
        <begin position="150"/>
        <end position="223"/>
    </location>
</feature>
<evidence type="ECO:0000256" key="3">
    <source>
        <dbReference type="ARBA" id="ARBA00023159"/>
    </source>
</evidence>
<dbReference type="Pfam" id="PF13545">
    <property type="entry name" value="HTH_Crp_2"/>
    <property type="match status" value="1"/>
</dbReference>
<dbReference type="Gene3D" id="2.60.120.10">
    <property type="entry name" value="Jelly Rolls"/>
    <property type="match status" value="1"/>
</dbReference>
<name>A0ABU5ZJI6_9BACL</name>
<dbReference type="InterPro" id="IPR018490">
    <property type="entry name" value="cNMP-bd_dom_sf"/>
</dbReference>
<keyword evidence="3" id="KW-0010">Activator</keyword>